<dbReference type="NCBIfam" id="NF011936">
    <property type="entry name" value="PRK15407.1"/>
    <property type="match status" value="1"/>
</dbReference>
<keyword evidence="2" id="KW-0663">Pyridoxal phosphate</keyword>
<protein>
    <recommendedName>
        <fullName evidence="5">Lipopolysaccharide biosynthesis protein RfbH</fullName>
    </recommendedName>
</protein>
<evidence type="ECO:0000256" key="3">
    <source>
        <dbReference type="ARBA" id="ARBA00037999"/>
    </source>
</evidence>
<dbReference type="GO" id="GO:0030170">
    <property type="term" value="F:pyridoxal phosphate binding"/>
    <property type="evidence" value="ECO:0007669"/>
    <property type="project" value="TreeGrafter"/>
</dbReference>
<dbReference type="InterPro" id="IPR015424">
    <property type="entry name" value="PyrdxlP-dep_Trfase"/>
</dbReference>
<comment type="cofactor">
    <cofactor evidence="1">
        <name>pyridoxal 5'-phosphate</name>
        <dbReference type="ChEBI" id="CHEBI:597326"/>
    </cofactor>
</comment>
<organism evidence="4">
    <name type="scientific">marine metagenome</name>
    <dbReference type="NCBI Taxonomy" id="408172"/>
    <lineage>
        <taxon>unclassified sequences</taxon>
        <taxon>metagenomes</taxon>
        <taxon>ecological metagenomes</taxon>
    </lineage>
</organism>
<evidence type="ECO:0000256" key="2">
    <source>
        <dbReference type="ARBA" id="ARBA00022898"/>
    </source>
</evidence>
<dbReference type="EMBL" id="UINC01025079">
    <property type="protein sequence ID" value="SVA99995.1"/>
    <property type="molecule type" value="Genomic_DNA"/>
</dbReference>
<dbReference type="GO" id="GO:0008483">
    <property type="term" value="F:transaminase activity"/>
    <property type="evidence" value="ECO:0007669"/>
    <property type="project" value="TreeGrafter"/>
</dbReference>
<sequence length="453" mass="51498">MTNEDMLLNKILDTDIEANNIRNEIFTLIEKYAKLSHKTKQFTPGKSFVPCSGRIYDDDEIKMLTSASLDFWLTGARFNQQFEKQLSDFLSINFVTTTNSGSSANLLALSALTSEKLNEKALKPGDEVITVAACFPTTVNPILQNNLIPVFVDIEIPTYNINPKLIENAITDKTKAVMLAHTLGNPFDLNKVMEIAKENNLWVIEDCCDALGSKYQGKMVGTFGDIGTLSFFPAHQITMGEGGAVMTNNPLLNKIIGSIRDWGRDCYCEPGKNNTCGKRFEWDFKGLPAGYDHKFTYTHAGYNLKITDMQAAVGLAQLKKLDYFIEKRIEHFEWLKNRLKVFEHYFILPEKIENSEPAWFGFPITIKENAPFTLVELNGYLSSHNVDTRPIFSGNITRQPYFKTKNYKISGNLENSDRIMMQTFWIGVYPGLTIEMMEYVVNTIEDFINYKIN</sequence>
<dbReference type="Gene3D" id="3.40.640.10">
    <property type="entry name" value="Type I PLP-dependent aspartate aminotransferase-like (Major domain)"/>
    <property type="match status" value="1"/>
</dbReference>
<dbReference type="Gene3D" id="3.90.1150.10">
    <property type="entry name" value="Aspartate Aminotransferase, domain 1"/>
    <property type="match status" value="1"/>
</dbReference>
<dbReference type="GO" id="GO:0000271">
    <property type="term" value="P:polysaccharide biosynthetic process"/>
    <property type="evidence" value="ECO:0007669"/>
    <property type="project" value="TreeGrafter"/>
</dbReference>
<dbReference type="InterPro" id="IPR015421">
    <property type="entry name" value="PyrdxlP-dep_Trfase_major"/>
</dbReference>
<dbReference type="SUPFAM" id="SSF53383">
    <property type="entry name" value="PLP-dependent transferases"/>
    <property type="match status" value="1"/>
</dbReference>
<dbReference type="CDD" id="cd00616">
    <property type="entry name" value="AHBA_syn"/>
    <property type="match status" value="1"/>
</dbReference>
<dbReference type="PIRSF" id="PIRSF000390">
    <property type="entry name" value="PLP_StrS"/>
    <property type="match status" value="1"/>
</dbReference>
<dbReference type="AlphaFoldDB" id="A0A382AEK2"/>
<comment type="similarity">
    <text evidence="3">Belongs to the DegT/DnrJ/EryC1 family.</text>
</comment>
<accession>A0A382AEK2</accession>
<evidence type="ECO:0000313" key="4">
    <source>
        <dbReference type="EMBL" id="SVA99995.1"/>
    </source>
</evidence>
<dbReference type="FunFam" id="3.40.640.10:FF:000079">
    <property type="entry name" value="LPS biosynthesis protein"/>
    <property type="match status" value="1"/>
</dbReference>
<dbReference type="PANTHER" id="PTHR30244:SF34">
    <property type="entry name" value="DTDP-4-AMINO-4,6-DIDEOXYGALACTOSE TRANSAMINASE"/>
    <property type="match status" value="1"/>
</dbReference>
<dbReference type="InterPro" id="IPR000653">
    <property type="entry name" value="DegT/StrS_aminotransferase"/>
</dbReference>
<proteinExistence type="inferred from homology"/>
<dbReference type="InterPro" id="IPR015422">
    <property type="entry name" value="PyrdxlP-dep_Trfase_small"/>
</dbReference>
<name>A0A382AEK2_9ZZZZ</name>
<gene>
    <name evidence="4" type="ORF">METZ01_LOCUS152849</name>
</gene>
<dbReference type="PANTHER" id="PTHR30244">
    <property type="entry name" value="TRANSAMINASE"/>
    <property type="match status" value="1"/>
</dbReference>
<reference evidence="4" key="1">
    <citation type="submission" date="2018-05" db="EMBL/GenBank/DDBJ databases">
        <authorList>
            <person name="Lanie J.A."/>
            <person name="Ng W.-L."/>
            <person name="Kazmierczak K.M."/>
            <person name="Andrzejewski T.M."/>
            <person name="Davidsen T.M."/>
            <person name="Wayne K.J."/>
            <person name="Tettelin H."/>
            <person name="Glass J.I."/>
            <person name="Rusch D."/>
            <person name="Podicherti R."/>
            <person name="Tsui H.-C.T."/>
            <person name="Winkler M.E."/>
        </authorList>
    </citation>
    <scope>NUCLEOTIDE SEQUENCE</scope>
</reference>
<dbReference type="Pfam" id="PF01041">
    <property type="entry name" value="DegT_DnrJ_EryC1"/>
    <property type="match status" value="1"/>
</dbReference>
<evidence type="ECO:0008006" key="5">
    <source>
        <dbReference type="Google" id="ProtNLM"/>
    </source>
</evidence>
<evidence type="ECO:0000256" key="1">
    <source>
        <dbReference type="ARBA" id="ARBA00001933"/>
    </source>
</evidence>